<dbReference type="EMBL" id="JANPWB010000015">
    <property type="protein sequence ID" value="KAJ1093573.1"/>
    <property type="molecule type" value="Genomic_DNA"/>
</dbReference>
<accession>A0AAV7LVI9</accession>
<evidence type="ECO:0000256" key="1">
    <source>
        <dbReference type="SAM" id="MobiDB-lite"/>
    </source>
</evidence>
<feature type="compositionally biased region" description="Basic and acidic residues" evidence="1">
    <location>
        <begin position="161"/>
        <end position="173"/>
    </location>
</feature>
<dbReference type="AlphaFoldDB" id="A0AAV7LVI9"/>
<name>A0AAV7LVI9_PLEWA</name>
<reference evidence="2" key="1">
    <citation type="journal article" date="2022" name="bioRxiv">
        <title>Sequencing and chromosome-scale assembly of the giantPleurodeles waltlgenome.</title>
        <authorList>
            <person name="Brown T."/>
            <person name="Elewa A."/>
            <person name="Iarovenko S."/>
            <person name="Subramanian E."/>
            <person name="Araus A.J."/>
            <person name="Petzold A."/>
            <person name="Susuki M."/>
            <person name="Suzuki K.-i.T."/>
            <person name="Hayashi T."/>
            <person name="Toyoda A."/>
            <person name="Oliveira C."/>
            <person name="Osipova E."/>
            <person name="Leigh N.D."/>
            <person name="Simon A."/>
            <person name="Yun M.H."/>
        </authorList>
    </citation>
    <scope>NUCLEOTIDE SEQUENCE</scope>
    <source>
        <strain evidence="2">20211129_DDA</strain>
        <tissue evidence="2">Liver</tissue>
    </source>
</reference>
<feature type="compositionally biased region" description="Basic and acidic residues" evidence="1">
    <location>
        <begin position="88"/>
        <end position="99"/>
    </location>
</feature>
<feature type="region of interest" description="Disordered" evidence="1">
    <location>
        <begin position="81"/>
        <end position="183"/>
    </location>
</feature>
<dbReference type="Proteomes" id="UP001066276">
    <property type="component" value="Chromosome 11"/>
</dbReference>
<organism evidence="2 3">
    <name type="scientific">Pleurodeles waltl</name>
    <name type="common">Iberian ribbed newt</name>
    <dbReference type="NCBI Taxonomy" id="8319"/>
    <lineage>
        <taxon>Eukaryota</taxon>
        <taxon>Metazoa</taxon>
        <taxon>Chordata</taxon>
        <taxon>Craniata</taxon>
        <taxon>Vertebrata</taxon>
        <taxon>Euteleostomi</taxon>
        <taxon>Amphibia</taxon>
        <taxon>Batrachia</taxon>
        <taxon>Caudata</taxon>
        <taxon>Salamandroidea</taxon>
        <taxon>Salamandridae</taxon>
        <taxon>Pleurodelinae</taxon>
        <taxon>Pleurodeles</taxon>
    </lineage>
</organism>
<sequence length="183" mass="20498">MIRAIANLVLLFLLSAVWHPATWLVFLFMDFFEAPCDGPDWVGPYFSPTCADVSPADPEVFEHRTNQGALRQHQWEIRSLNSPASGCRGEKANKEKEGGANEDASGGPRDTTEQSVPIGDGRREETRTSVVPIGDRRTRLREAECDSPPHFWRSVASSDVLPERPERKEEETVNHCLEQIPGE</sequence>
<evidence type="ECO:0000313" key="3">
    <source>
        <dbReference type="Proteomes" id="UP001066276"/>
    </source>
</evidence>
<protein>
    <recommendedName>
        <fullName evidence="4">Transmembrane protein</fullName>
    </recommendedName>
</protein>
<gene>
    <name evidence="2" type="ORF">NDU88_006673</name>
</gene>
<keyword evidence="3" id="KW-1185">Reference proteome</keyword>
<evidence type="ECO:0008006" key="4">
    <source>
        <dbReference type="Google" id="ProtNLM"/>
    </source>
</evidence>
<feature type="compositionally biased region" description="Basic and acidic residues" evidence="1">
    <location>
        <begin position="134"/>
        <end position="144"/>
    </location>
</feature>
<comment type="caution">
    <text evidence="2">The sequence shown here is derived from an EMBL/GenBank/DDBJ whole genome shotgun (WGS) entry which is preliminary data.</text>
</comment>
<proteinExistence type="predicted"/>
<evidence type="ECO:0000313" key="2">
    <source>
        <dbReference type="EMBL" id="KAJ1093573.1"/>
    </source>
</evidence>